<dbReference type="SMART" id="SM00349">
    <property type="entry name" value="KRAB"/>
    <property type="match status" value="1"/>
</dbReference>
<dbReference type="InterPro" id="IPR036051">
    <property type="entry name" value="KRAB_dom_sf"/>
</dbReference>
<evidence type="ECO:0000313" key="2">
    <source>
        <dbReference type="Ensembl" id="ENSPSMP00000014089.1"/>
    </source>
</evidence>
<dbReference type="Gene3D" id="6.10.140.140">
    <property type="match status" value="1"/>
</dbReference>
<dbReference type="AlphaFoldDB" id="A0A8C8ZID8"/>
<dbReference type="InterPro" id="IPR050169">
    <property type="entry name" value="Krueppel_C2H2_ZnF"/>
</dbReference>
<dbReference type="PROSITE" id="PS50805">
    <property type="entry name" value="KRAB"/>
    <property type="match status" value="1"/>
</dbReference>
<dbReference type="Ensembl" id="ENSPSMT00000016372.1">
    <property type="protein sequence ID" value="ENSPSMP00000014089.1"/>
    <property type="gene ID" value="ENSPSMG00000010088.1"/>
</dbReference>
<feature type="domain" description="KRAB" evidence="1">
    <location>
        <begin position="66"/>
        <end position="137"/>
    </location>
</feature>
<protein>
    <recommendedName>
        <fullName evidence="1">KRAB domain-containing protein</fullName>
    </recommendedName>
</protein>
<dbReference type="Pfam" id="PF01352">
    <property type="entry name" value="KRAB"/>
    <property type="match status" value="1"/>
</dbReference>
<dbReference type="GeneTree" id="ENSGT01150000286936"/>
<accession>A0A8C8ZID8</accession>
<dbReference type="GO" id="GO:0006355">
    <property type="term" value="P:regulation of DNA-templated transcription"/>
    <property type="evidence" value="ECO:0007669"/>
    <property type="project" value="InterPro"/>
</dbReference>
<reference evidence="2" key="2">
    <citation type="submission" date="2025-09" db="UniProtKB">
        <authorList>
            <consortium name="Ensembl"/>
        </authorList>
    </citation>
    <scope>IDENTIFICATION</scope>
</reference>
<dbReference type="SUPFAM" id="SSF109640">
    <property type="entry name" value="KRAB domain (Kruppel-associated box)"/>
    <property type="match status" value="1"/>
</dbReference>
<dbReference type="CDD" id="cd07765">
    <property type="entry name" value="KRAB_A-box"/>
    <property type="match status" value="1"/>
</dbReference>
<sequence>MEPSRPRGPQKHPSAEPLATGRELRLCHCRHTVLAELGCARNLKYRPLRGASGCPGAKRSLLLYPTLKKDVSIEFSLEEWACLDPAQWNLYRDVMLENYRNLFSLGLAASKPDLITCLEQRKEPWKVKRHETVAEHPGRWE</sequence>
<dbReference type="InterPro" id="IPR001909">
    <property type="entry name" value="KRAB"/>
</dbReference>
<evidence type="ECO:0000313" key="3">
    <source>
        <dbReference type="Proteomes" id="UP000694414"/>
    </source>
</evidence>
<keyword evidence="3" id="KW-1185">Reference proteome</keyword>
<evidence type="ECO:0000259" key="1">
    <source>
        <dbReference type="PROSITE" id="PS50805"/>
    </source>
</evidence>
<reference evidence="2" key="1">
    <citation type="submission" date="2025-08" db="UniProtKB">
        <authorList>
            <consortium name="Ensembl"/>
        </authorList>
    </citation>
    <scope>IDENTIFICATION</scope>
</reference>
<dbReference type="PANTHER" id="PTHR23232">
    <property type="entry name" value="KRAB DOMAIN C2H2 ZINC FINGER"/>
    <property type="match status" value="1"/>
</dbReference>
<dbReference type="Proteomes" id="UP000694414">
    <property type="component" value="Unplaced"/>
</dbReference>
<organism evidence="2 3">
    <name type="scientific">Prolemur simus</name>
    <name type="common">Greater bamboo lemur</name>
    <name type="synonym">Hapalemur simus</name>
    <dbReference type="NCBI Taxonomy" id="1328070"/>
    <lineage>
        <taxon>Eukaryota</taxon>
        <taxon>Metazoa</taxon>
        <taxon>Chordata</taxon>
        <taxon>Craniata</taxon>
        <taxon>Vertebrata</taxon>
        <taxon>Euteleostomi</taxon>
        <taxon>Mammalia</taxon>
        <taxon>Eutheria</taxon>
        <taxon>Euarchontoglires</taxon>
        <taxon>Primates</taxon>
        <taxon>Strepsirrhini</taxon>
        <taxon>Lemuriformes</taxon>
        <taxon>Lemuridae</taxon>
        <taxon>Prolemur</taxon>
    </lineage>
</organism>
<name>A0A8C8ZID8_PROSS</name>
<proteinExistence type="predicted"/>
<dbReference type="PANTHER" id="PTHR23232:SF158">
    <property type="entry name" value="KRAB DOMAIN-CONTAINING PROTEIN 5"/>
    <property type="match status" value="1"/>
</dbReference>